<sequence length="65" mass="7976">MAKAERNDKVMIFDNRPLFLENPEWYTYDVYEGKYKLTDKATKEARKSYEKFYKRLEEPEETAEK</sequence>
<comment type="caution">
    <text evidence="1">The sequence shown here is derived from an EMBL/GenBank/DDBJ whole genome shotgun (WGS) entry which is preliminary data.</text>
</comment>
<reference evidence="1 2" key="1">
    <citation type="submission" date="2019-08" db="EMBL/GenBank/DDBJ databases">
        <title>In-depth cultivation of the pig gut microbiome towards novel bacterial diversity and tailored functional studies.</title>
        <authorList>
            <person name="Wylensek D."/>
            <person name="Hitch T.C.A."/>
            <person name="Clavel T."/>
        </authorList>
    </citation>
    <scope>NUCLEOTIDE SEQUENCE [LARGE SCALE GENOMIC DNA]</scope>
    <source>
        <strain evidence="1 2">WCA-389-WT-5B</strain>
    </source>
</reference>
<evidence type="ECO:0000313" key="2">
    <source>
        <dbReference type="Proteomes" id="UP000441455"/>
    </source>
</evidence>
<organism evidence="1 2">
    <name type="scientific">Acidaminococcus fermentans</name>
    <dbReference type="NCBI Taxonomy" id="905"/>
    <lineage>
        <taxon>Bacteria</taxon>
        <taxon>Bacillati</taxon>
        <taxon>Bacillota</taxon>
        <taxon>Negativicutes</taxon>
        <taxon>Acidaminococcales</taxon>
        <taxon>Acidaminococcaceae</taxon>
        <taxon>Acidaminococcus</taxon>
    </lineage>
</organism>
<protein>
    <submittedName>
        <fullName evidence="1">Uncharacterized protein</fullName>
    </submittedName>
</protein>
<accession>A0A6N7VVG9</accession>
<gene>
    <name evidence="1" type="ORF">FX155_00355</name>
</gene>
<name>A0A6N7VVG9_ACIFE</name>
<proteinExistence type="predicted"/>
<dbReference type="EMBL" id="VULN01000001">
    <property type="protein sequence ID" value="MSS81081.1"/>
    <property type="molecule type" value="Genomic_DNA"/>
</dbReference>
<evidence type="ECO:0000313" key="1">
    <source>
        <dbReference type="EMBL" id="MSS81081.1"/>
    </source>
</evidence>
<dbReference type="AlphaFoldDB" id="A0A6N7VVG9"/>
<dbReference type="OrthoDB" id="2142029at2"/>
<dbReference type="RefSeq" id="WP_154487304.1">
    <property type="nucleotide sequence ID" value="NZ_VULN01000001.1"/>
</dbReference>
<dbReference type="Proteomes" id="UP000441455">
    <property type="component" value="Unassembled WGS sequence"/>
</dbReference>